<dbReference type="GeneID" id="44135581"/>
<evidence type="ECO:0000256" key="2">
    <source>
        <dbReference type="SAM" id="Phobius"/>
    </source>
</evidence>
<feature type="region of interest" description="Disordered" evidence="1">
    <location>
        <begin position="1"/>
        <end position="29"/>
    </location>
</feature>
<accession>A0A7W6PYY0</accession>
<feature type="transmembrane region" description="Helical" evidence="2">
    <location>
        <begin position="39"/>
        <end position="60"/>
    </location>
</feature>
<evidence type="ECO:0000313" key="3">
    <source>
        <dbReference type="EMBL" id="MBB4151889.1"/>
    </source>
</evidence>
<keyword evidence="2" id="KW-0472">Membrane</keyword>
<sequence>MKYRLDQSGHPFPVPRDEQEIGHGGDLTPPKARRGLGDVAMWLVVGAAIVMVVGLVLGWFDHHALGWFSIVFLAVCFGAFALIALLSFGGTRKG</sequence>
<keyword evidence="4" id="KW-1185">Reference proteome</keyword>
<reference evidence="3 4" key="1">
    <citation type="submission" date="2020-08" db="EMBL/GenBank/DDBJ databases">
        <title>Genomic Encyclopedia of Type Strains, Phase IV (KMG-IV): sequencing the most valuable type-strain genomes for metagenomic binning, comparative biology and taxonomic classification.</title>
        <authorList>
            <person name="Goeker M."/>
        </authorList>
    </citation>
    <scope>NUCLEOTIDE SEQUENCE [LARGE SCALE GENOMIC DNA]</scope>
    <source>
        <strain evidence="3 4">DSM 19371</strain>
    </source>
</reference>
<dbReference type="EMBL" id="JACIEU010000056">
    <property type="protein sequence ID" value="MBB4151889.1"/>
    <property type="molecule type" value="Genomic_DNA"/>
</dbReference>
<comment type="caution">
    <text evidence="3">The sequence shown here is derived from an EMBL/GenBank/DDBJ whole genome shotgun (WGS) entry which is preliminary data.</text>
</comment>
<evidence type="ECO:0000256" key="1">
    <source>
        <dbReference type="SAM" id="MobiDB-lite"/>
    </source>
</evidence>
<keyword evidence="2" id="KW-0812">Transmembrane</keyword>
<organism evidence="3 4">
    <name type="scientific">Sphingobium scionense</name>
    <dbReference type="NCBI Taxonomy" id="1404341"/>
    <lineage>
        <taxon>Bacteria</taxon>
        <taxon>Pseudomonadati</taxon>
        <taxon>Pseudomonadota</taxon>
        <taxon>Alphaproteobacteria</taxon>
        <taxon>Sphingomonadales</taxon>
        <taxon>Sphingomonadaceae</taxon>
        <taxon>Sphingobium</taxon>
    </lineage>
</organism>
<dbReference type="Proteomes" id="UP000590524">
    <property type="component" value="Unassembled WGS sequence"/>
</dbReference>
<evidence type="ECO:0000313" key="4">
    <source>
        <dbReference type="Proteomes" id="UP000590524"/>
    </source>
</evidence>
<protein>
    <submittedName>
        <fullName evidence="3">Uncharacterized protein</fullName>
    </submittedName>
</protein>
<name>A0A7W6PYY0_9SPHN</name>
<gene>
    <name evidence="3" type="ORF">GGQ90_005703</name>
</gene>
<dbReference type="RefSeq" id="WP_004212986.1">
    <property type="nucleotide sequence ID" value="NZ_JACIEU010000056.1"/>
</dbReference>
<dbReference type="AlphaFoldDB" id="A0A7W6PYY0"/>
<keyword evidence="2" id="KW-1133">Transmembrane helix</keyword>
<proteinExistence type="predicted"/>
<feature type="transmembrane region" description="Helical" evidence="2">
    <location>
        <begin position="66"/>
        <end position="88"/>
    </location>
</feature>